<evidence type="ECO:0000313" key="3">
    <source>
        <dbReference type="Proteomes" id="UP000034050"/>
    </source>
</evidence>
<protein>
    <recommendedName>
        <fullName evidence="1">N-acetyltransferase domain-containing protein</fullName>
    </recommendedName>
</protein>
<sequence length="197" mass="22404">MIRPLTLQESKSSAHLHASGMPEDFLSSFGEQFLIKLHAGLIGSSSTIALGEFRNRKLVGIIIATSHTKRLMRQIVLTIGHQLMLAVCRKLIQQPKMIGYLWQTLFYGGNLPEISAEILVLSIAATHRHLGLGTKLMSALKKEFARQGIVEFKVSTRATNPAANNFYQKVGGVYYNQFWIYDRIWKTYRYYLSNKLR</sequence>
<organism evidence="2 3">
    <name type="scientific">Candidatus Gottesmanbacteria bacterium GW2011_GWB1_43_11</name>
    <dbReference type="NCBI Taxonomy" id="1618446"/>
    <lineage>
        <taxon>Bacteria</taxon>
        <taxon>Candidatus Gottesmaniibacteriota</taxon>
    </lineage>
</organism>
<dbReference type="Proteomes" id="UP000034050">
    <property type="component" value="Unassembled WGS sequence"/>
</dbReference>
<evidence type="ECO:0000313" key="2">
    <source>
        <dbReference type="EMBL" id="KKS87476.1"/>
    </source>
</evidence>
<proteinExistence type="predicted"/>
<dbReference type="Pfam" id="PF00583">
    <property type="entry name" value="Acetyltransf_1"/>
    <property type="match status" value="1"/>
</dbReference>
<gene>
    <name evidence="2" type="ORF">UV61_C0002G0197</name>
</gene>
<dbReference type="AlphaFoldDB" id="A0A0G1EWU2"/>
<reference evidence="2 3" key="1">
    <citation type="journal article" date="2015" name="Nature">
        <title>rRNA introns, odd ribosomes, and small enigmatic genomes across a large radiation of phyla.</title>
        <authorList>
            <person name="Brown C.T."/>
            <person name="Hug L.A."/>
            <person name="Thomas B.C."/>
            <person name="Sharon I."/>
            <person name="Castelle C.J."/>
            <person name="Singh A."/>
            <person name="Wilkins M.J."/>
            <person name="Williams K.H."/>
            <person name="Banfield J.F."/>
        </authorList>
    </citation>
    <scope>NUCLEOTIDE SEQUENCE [LARGE SCALE GENOMIC DNA]</scope>
</reference>
<dbReference type="PROSITE" id="PS51186">
    <property type="entry name" value="GNAT"/>
    <property type="match status" value="1"/>
</dbReference>
<accession>A0A0G1EWU2</accession>
<evidence type="ECO:0000259" key="1">
    <source>
        <dbReference type="PROSITE" id="PS51186"/>
    </source>
</evidence>
<dbReference type="SUPFAM" id="SSF55729">
    <property type="entry name" value="Acyl-CoA N-acyltransferases (Nat)"/>
    <property type="match status" value="1"/>
</dbReference>
<dbReference type="GO" id="GO:0016747">
    <property type="term" value="F:acyltransferase activity, transferring groups other than amino-acyl groups"/>
    <property type="evidence" value="ECO:0007669"/>
    <property type="project" value="InterPro"/>
</dbReference>
<dbReference type="InterPro" id="IPR000182">
    <property type="entry name" value="GNAT_dom"/>
</dbReference>
<dbReference type="STRING" id="1618446.UV61_C0002G0197"/>
<comment type="caution">
    <text evidence="2">The sequence shown here is derived from an EMBL/GenBank/DDBJ whole genome shotgun (WGS) entry which is preliminary data.</text>
</comment>
<dbReference type="CDD" id="cd04301">
    <property type="entry name" value="NAT_SF"/>
    <property type="match status" value="1"/>
</dbReference>
<dbReference type="Gene3D" id="3.40.630.30">
    <property type="match status" value="1"/>
</dbReference>
<name>A0A0G1EWU2_9BACT</name>
<dbReference type="PATRIC" id="fig|1618446.3.peg.321"/>
<feature type="domain" description="N-acetyltransferase" evidence="1">
    <location>
        <begin position="1"/>
        <end position="197"/>
    </location>
</feature>
<dbReference type="EMBL" id="LCFD01000002">
    <property type="protein sequence ID" value="KKS87476.1"/>
    <property type="molecule type" value="Genomic_DNA"/>
</dbReference>
<dbReference type="InterPro" id="IPR016181">
    <property type="entry name" value="Acyl_CoA_acyltransferase"/>
</dbReference>